<dbReference type="EC" id="3.5.1.98" evidence="3"/>
<dbReference type="Gene3D" id="3.40.800.20">
    <property type="entry name" value="Histone deacetylase domain"/>
    <property type="match status" value="1"/>
</dbReference>
<sequence length="881" mass="96906">MAAPPIDLDLNGSGDRSKKVAYFYDSDVGNYAYVSGHPMKPHRIRMTHSLVMNYGLYKKMEIYRAKPASKYEMTQFHTDEYIDFLSKVTPDNMDQFSKEQGRYNVGDDCPVFDGLFEFCGISAGGSMEGAARLNRNKCDIAVNWAGGLHHAKKSEASGFCYVNDIVLGILELLRFKQRVLYVDIDVHHGDGVEEAFYTTDRVMTVSFHKYGEYFPGTGELRDIGVGQGKHYAVNFPLRDGIDDISYKSIFEPVIRSVMEWYRPEAVVLQCGGDSLSGDRLGCFNLSMRGHANCVNFVKSFNLPTMILGGGGYTMRNVARTWAFETGILLGDSLGPELPYNDYYEYFAPDYELDVRPSNMDNANTKDYLDKIRAQVVENLKRTAFAPSVQMTDVPREPLVEGMDDEADAILDDLDEDENKDKRFTRRRFDQYIEKPGELSDSEDEEENAANGVLRKPQSLKRRNQINYRNVDLDSGLDSGVATPQEASSVPDDEMDTTADTKMAEAPLPESDVPRSPSAAGSTSRRDEKAAAGPTEMAVDGPEEVSPSAAVSRQQSPKPQDEDTTMEDAGAPVPETEQSEKPALSVEGQEEEKKPETPAPEKAAPEPSSPVKASPIPGEEDVSDKPETNDATEPVEVKAKEKTPEAPTDQQAVKTEQGTSEDAGENKTSQPTEILHTTHTKREQFETRTAVQTLDVAQIPPDLPKMSKRGRGAASGNKLKMTLGLPCDLCPLSHSNLHNPSFIITKKPTYNLSQPPNQLSPSNVGAVMNCCDNSGARNLYIISVKGIGARLNRLPAAGVGDMVMATVKKGKPELRKKVMPAVVVRQSKPWRRPDGIYLYFEDNAGVIVNAKGEMKGSAITGPVGKEAAELWPRIASNSGVVM</sequence>
<feature type="domain" description="Histone deacetylase" evidence="14">
    <location>
        <begin position="37"/>
        <end position="325"/>
    </location>
</feature>
<evidence type="ECO:0000256" key="2">
    <source>
        <dbReference type="ARBA" id="ARBA00010745"/>
    </source>
</evidence>
<keyword evidence="8" id="KW-0805">Transcription regulation</keyword>
<keyword evidence="9" id="KW-0804">Transcription</keyword>
<dbReference type="InterPro" id="IPR023696">
    <property type="entry name" value="Ureohydrolase_dom_sf"/>
</dbReference>
<dbReference type="InterPro" id="IPR003084">
    <property type="entry name" value="HDAC_I/II"/>
</dbReference>
<comment type="similarity">
    <text evidence="2">Belongs to the universal ribosomal protein uL14 family.</text>
</comment>
<evidence type="ECO:0000256" key="11">
    <source>
        <dbReference type="ARBA" id="ARBA00023274"/>
    </source>
</evidence>
<feature type="region of interest" description="Disordered" evidence="13">
    <location>
        <begin position="434"/>
        <end position="457"/>
    </location>
</feature>
<dbReference type="Gene3D" id="2.40.150.20">
    <property type="entry name" value="Ribosomal protein L14"/>
    <property type="match status" value="1"/>
</dbReference>
<dbReference type="EMBL" id="JAAAPX010000005">
    <property type="protein sequence ID" value="KAF4244710.1"/>
    <property type="molecule type" value="Genomic_DNA"/>
</dbReference>
<keyword evidence="5" id="KW-0378">Hydrolase</keyword>
<dbReference type="SUPFAM" id="SSF52768">
    <property type="entry name" value="Arginase/deacetylase"/>
    <property type="match status" value="1"/>
</dbReference>
<dbReference type="InterPro" id="IPR019972">
    <property type="entry name" value="Ribosomal_uL14_CS"/>
</dbReference>
<evidence type="ECO:0000256" key="13">
    <source>
        <dbReference type="SAM" id="MobiDB-lite"/>
    </source>
</evidence>
<dbReference type="PROSITE" id="PS00049">
    <property type="entry name" value="RIBOSOMAL_L14"/>
    <property type="match status" value="1"/>
</dbReference>
<evidence type="ECO:0000256" key="6">
    <source>
        <dbReference type="ARBA" id="ARBA00022853"/>
    </source>
</evidence>
<dbReference type="PANTHER" id="PTHR10625">
    <property type="entry name" value="HISTONE DEACETYLASE HDAC1-RELATED"/>
    <property type="match status" value="1"/>
</dbReference>
<evidence type="ECO:0000256" key="10">
    <source>
        <dbReference type="ARBA" id="ARBA00023242"/>
    </source>
</evidence>
<evidence type="ECO:0000256" key="3">
    <source>
        <dbReference type="ARBA" id="ARBA00012111"/>
    </source>
</evidence>
<dbReference type="GO" id="GO:0032221">
    <property type="term" value="C:Rpd3S complex"/>
    <property type="evidence" value="ECO:0007669"/>
    <property type="project" value="UniProtKB-ARBA"/>
</dbReference>
<evidence type="ECO:0000256" key="7">
    <source>
        <dbReference type="ARBA" id="ARBA00022980"/>
    </source>
</evidence>
<keyword evidence="7" id="KW-0689">Ribosomal protein</keyword>
<evidence type="ECO:0000256" key="9">
    <source>
        <dbReference type="ARBA" id="ARBA00023163"/>
    </source>
</evidence>
<dbReference type="GO" id="GO:0003735">
    <property type="term" value="F:structural constituent of ribosome"/>
    <property type="evidence" value="ECO:0007669"/>
    <property type="project" value="InterPro"/>
</dbReference>
<dbReference type="PRINTS" id="PR01270">
    <property type="entry name" value="HDASUPER"/>
</dbReference>
<dbReference type="SUPFAM" id="SSF50193">
    <property type="entry name" value="Ribosomal protein L14"/>
    <property type="match status" value="1"/>
</dbReference>
<reference evidence="15" key="1">
    <citation type="journal article" date="2020" name="bioRxiv">
        <title>Genomic and phenotypic heterogeneity of clinical isolates of the human pathogens Aspergillus fumigatus, Aspergillus lentulus and Aspergillus fumigatiaffinis.</title>
        <authorList>
            <person name="dos Santos R.A.C."/>
            <person name="Steenwyk J.L."/>
            <person name="Rivero-Menendez O."/>
            <person name="Mead M.E."/>
            <person name="Silva L.P."/>
            <person name="Bastos R.W."/>
            <person name="Alastruey-Izquierdo A."/>
            <person name="Goldman G.H."/>
            <person name="Rokas A."/>
        </authorList>
    </citation>
    <scope>NUCLEOTIDE SEQUENCE</scope>
    <source>
        <strain evidence="15">CNM-CM6805</strain>
    </source>
</reference>
<evidence type="ECO:0000256" key="8">
    <source>
        <dbReference type="ARBA" id="ARBA00023015"/>
    </source>
</evidence>
<evidence type="ECO:0000256" key="12">
    <source>
        <dbReference type="ARBA" id="ARBA00061569"/>
    </source>
</evidence>
<dbReference type="PRINTS" id="PR01271">
    <property type="entry name" value="HISDACETLASE"/>
</dbReference>
<evidence type="ECO:0000313" key="15">
    <source>
        <dbReference type="EMBL" id="KAF4244710.1"/>
    </source>
</evidence>
<dbReference type="Pfam" id="PF00238">
    <property type="entry name" value="Ribosomal_L14"/>
    <property type="match status" value="1"/>
</dbReference>
<evidence type="ECO:0000256" key="5">
    <source>
        <dbReference type="ARBA" id="ARBA00022801"/>
    </source>
</evidence>
<dbReference type="FunFam" id="3.40.800.20:FF:000001">
    <property type="entry name" value="Histone deacetylase"/>
    <property type="match status" value="1"/>
</dbReference>
<gene>
    <name evidence="15" type="ORF">CNMCM6805_008108</name>
</gene>
<feature type="compositionally biased region" description="Low complexity" evidence="13">
    <location>
        <begin position="599"/>
        <end position="609"/>
    </location>
</feature>
<dbReference type="InterPro" id="IPR000286">
    <property type="entry name" value="HDACs"/>
</dbReference>
<protein>
    <recommendedName>
        <fullName evidence="3">histone deacetylase</fullName>
        <ecNumber evidence="3">3.5.1.98</ecNumber>
    </recommendedName>
</protein>
<dbReference type="InterPro" id="IPR023801">
    <property type="entry name" value="His_deacetylse_dom"/>
</dbReference>
<dbReference type="OrthoDB" id="1918432at2759"/>
<evidence type="ECO:0000256" key="1">
    <source>
        <dbReference type="ARBA" id="ARBA00004123"/>
    </source>
</evidence>
<dbReference type="FunFam" id="2.40.150.20:FF:000003">
    <property type="entry name" value="60S ribosomal protein L23"/>
    <property type="match status" value="1"/>
</dbReference>
<keyword evidence="10" id="KW-0539">Nucleus</keyword>
<accession>A0A8H4MHQ3</accession>
<feature type="compositionally biased region" description="Polar residues" evidence="13">
    <location>
        <begin position="548"/>
        <end position="557"/>
    </location>
</feature>
<feature type="region of interest" description="Disordered" evidence="13">
    <location>
        <begin position="470"/>
        <end position="686"/>
    </location>
</feature>
<dbReference type="PANTHER" id="PTHR10625:SF10">
    <property type="entry name" value="HISTONE DEACETYLASE HDAC1"/>
    <property type="match status" value="1"/>
</dbReference>
<dbReference type="GO" id="GO:0141221">
    <property type="term" value="F:histone deacetylase activity, hydrolytic mechanism"/>
    <property type="evidence" value="ECO:0007669"/>
    <property type="project" value="UniProtKB-EC"/>
</dbReference>
<dbReference type="HAMAP" id="MF_01367">
    <property type="entry name" value="Ribosomal_uL14"/>
    <property type="match status" value="1"/>
</dbReference>
<dbReference type="SMART" id="SM01374">
    <property type="entry name" value="Ribosomal_L14"/>
    <property type="match status" value="1"/>
</dbReference>
<dbReference type="CDD" id="cd00337">
    <property type="entry name" value="Ribosomal_uL14"/>
    <property type="match status" value="1"/>
</dbReference>
<proteinExistence type="inferred from homology"/>
<keyword evidence="16" id="KW-1185">Reference proteome</keyword>
<evidence type="ECO:0000259" key="14">
    <source>
        <dbReference type="Pfam" id="PF00850"/>
    </source>
</evidence>
<dbReference type="InterPro" id="IPR037138">
    <property type="entry name" value="His_deacetylse_dom_sf"/>
</dbReference>
<feature type="compositionally biased region" description="Basic and acidic residues" evidence="13">
    <location>
        <begin position="634"/>
        <end position="643"/>
    </location>
</feature>
<dbReference type="GO" id="GO:0070210">
    <property type="term" value="C:Rpd3L-Expanded complex"/>
    <property type="evidence" value="ECO:0007669"/>
    <property type="project" value="TreeGrafter"/>
</dbReference>
<dbReference type="GO" id="GO:0005840">
    <property type="term" value="C:ribosome"/>
    <property type="evidence" value="ECO:0007669"/>
    <property type="project" value="UniProtKB-KW"/>
</dbReference>
<reference evidence="15" key="2">
    <citation type="submission" date="2020-04" db="EMBL/GenBank/DDBJ databases">
        <authorList>
            <person name="Santos R.A.C."/>
            <person name="Steenwyk J.L."/>
            <person name="Rivero-Menendez O."/>
            <person name="Mead M.E."/>
            <person name="Silva L.P."/>
            <person name="Bastos R.W."/>
            <person name="Alastruey-Izquierdo A."/>
            <person name="Goldman G.H."/>
            <person name="Rokas A."/>
        </authorList>
    </citation>
    <scope>NUCLEOTIDE SEQUENCE</scope>
    <source>
        <strain evidence="15">CNM-CM6805</strain>
    </source>
</reference>
<dbReference type="InterPro" id="IPR036853">
    <property type="entry name" value="Ribosomal_uL14_sf"/>
</dbReference>
<comment type="similarity">
    <text evidence="12">Belongs to the histone deacetylase family. HD Type 1 subfamily.</text>
</comment>
<dbReference type="Proteomes" id="UP000653565">
    <property type="component" value="Unassembled WGS sequence"/>
</dbReference>
<keyword evidence="6" id="KW-0156">Chromatin regulator</keyword>
<feature type="compositionally biased region" description="Polar residues" evidence="13">
    <location>
        <begin position="647"/>
        <end position="676"/>
    </location>
</feature>
<keyword evidence="11" id="KW-0687">Ribonucleoprotein</keyword>
<keyword evidence="4" id="KW-0678">Repressor</keyword>
<dbReference type="Pfam" id="PF00850">
    <property type="entry name" value="Hist_deacetyl"/>
    <property type="match status" value="1"/>
</dbReference>
<name>A0A8H4MHQ3_9EURO</name>
<dbReference type="GO" id="GO:0006412">
    <property type="term" value="P:translation"/>
    <property type="evidence" value="ECO:0007669"/>
    <property type="project" value="InterPro"/>
</dbReference>
<comment type="caution">
    <text evidence="15">The sequence shown here is derived from an EMBL/GenBank/DDBJ whole genome shotgun (WGS) entry which is preliminary data.</text>
</comment>
<evidence type="ECO:0000256" key="4">
    <source>
        <dbReference type="ARBA" id="ARBA00022491"/>
    </source>
</evidence>
<comment type="subcellular location">
    <subcellularLocation>
        <location evidence="1">Nucleus</location>
    </subcellularLocation>
</comment>
<dbReference type="GO" id="GO:0033698">
    <property type="term" value="C:Rpd3L complex"/>
    <property type="evidence" value="ECO:0007669"/>
    <property type="project" value="UniProtKB-ARBA"/>
</dbReference>
<organism evidence="15 16">
    <name type="scientific">Aspergillus fumigatiaffinis</name>
    <dbReference type="NCBI Taxonomy" id="340414"/>
    <lineage>
        <taxon>Eukaryota</taxon>
        <taxon>Fungi</taxon>
        <taxon>Dikarya</taxon>
        <taxon>Ascomycota</taxon>
        <taxon>Pezizomycotina</taxon>
        <taxon>Eurotiomycetes</taxon>
        <taxon>Eurotiomycetidae</taxon>
        <taxon>Eurotiales</taxon>
        <taxon>Aspergillaceae</taxon>
        <taxon>Aspergillus</taxon>
        <taxon>Aspergillus subgen. Fumigati</taxon>
    </lineage>
</organism>
<dbReference type="AlphaFoldDB" id="A0A8H4MHQ3"/>
<evidence type="ECO:0000313" key="16">
    <source>
        <dbReference type="Proteomes" id="UP000653565"/>
    </source>
</evidence>
<dbReference type="GO" id="GO:1990904">
    <property type="term" value="C:ribonucleoprotein complex"/>
    <property type="evidence" value="ECO:0007669"/>
    <property type="project" value="UniProtKB-KW"/>
</dbReference>
<dbReference type="InterPro" id="IPR000218">
    <property type="entry name" value="Ribosomal_uL14"/>
</dbReference>
<dbReference type="CDD" id="cd10004">
    <property type="entry name" value="RPD3-like"/>
    <property type="match status" value="1"/>
</dbReference>
<dbReference type="GO" id="GO:0031507">
    <property type="term" value="P:heterochromatin formation"/>
    <property type="evidence" value="ECO:0007669"/>
    <property type="project" value="TreeGrafter"/>
</dbReference>